<dbReference type="EMBL" id="CAUJNA010000139">
    <property type="protein sequence ID" value="CAJ1372513.1"/>
    <property type="molecule type" value="Genomic_DNA"/>
</dbReference>
<feature type="region of interest" description="Disordered" evidence="4">
    <location>
        <begin position="1"/>
        <end position="23"/>
    </location>
</feature>
<dbReference type="InterPro" id="IPR007109">
    <property type="entry name" value="Brix"/>
</dbReference>
<evidence type="ECO:0000256" key="4">
    <source>
        <dbReference type="SAM" id="MobiDB-lite"/>
    </source>
</evidence>
<reference evidence="6" key="1">
    <citation type="submission" date="2023-08" db="EMBL/GenBank/DDBJ databases">
        <authorList>
            <person name="Chen Y."/>
            <person name="Shah S."/>
            <person name="Dougan E. K."/>
            <person name="Thang M."/>
            <person name="Chan C."/>
        </authorList>
    </citation>
    <scope>NUCLEOTIDE SEQUENCE</scope>
</reference>
<evidence type="ECO:0000256" key="3">
    <source>
        <dbReference type="ARBA" id="ARBA00023242"/>
    </source>
</evidence>
<dbReference type="GO" id="GO:0000463">
    <property type="term" value="P:maturation of LSU-rRNA from tricistronic rRNA transcript (SSU-rRNA, 5.8S rRNA, LSU-rRNA)"/>
    <property type="evidence" value="ECO:0007669"/>
    <property type="project" value="TreeGrafter"/>
</dbReference>
<organism evidence="6 7">
    <name type="scientific">Effrenium voratum</name>
    <dbReference type="NCBI Taxonomy" id="2562239"/>
    <lineage>
        <taxon>Eukaryota</taxon>
        <taxon>Sar</taxon>
        <taxon>Alveolata</taxon>
        <taxon>Dinophyceae</taxon>
        <taxon>Suessiales</taxon>
        <taxon>Symbiodiniaceae</taxon>
        <taxon>Effrenium</taxon>
    </lineage>
</organism>
<dbReference type="Proteomes" id="UP001178507">
    <property type="component" value="Unassembled WGS sequence"/>
</dbReference>
<comment type="subcellular location">
    <subcellularLocation>
        <location evidence="1">Nucleus</location>
        <location evidence="1">Nucleolus</location>
    </subcellularLocation>
</comment>
<evidence type="ECO:0000256" key="1">
    <source>
        <dbReference type="ARBA" id="ARBA00004604"/>
    </source>
</evidence>
<gene>
    <name evidence="6" type="ORF">EVOR1521_LOCUS2576</name>
</gene>
<dbReference type="AlphaFoldDB" id="A0AA36HQN2"/>
<protein>
    <recommendedName>
        <fullName evidence="5">Brix domain-containing protein</fullName>
    </recommendedName>
</protein>
<evidence type="ECO:0000259" key="5">
    <source>
        <dbReference type="PROSITE" id="PS50833"/>
    </source>
</evidence>
<sequence>MGADALTQVLSKRKPKTRRGKKILKDREPKVTEDAKTAMIIRGTKTSNDMSILLRELHLIRSPLAMIYMRKHEEHPFEESHKVEKMCTKFDHSLFVFGSSSKKRPRAHRFGRA</sequence>
<dbReference type="GO" id="GO:0005730">
    <property type="term" value="C:nucleolus"/>
    <property type="evidence" value="ECO:0007669"/>
    <property type="project" value="UniProtKB-SubCell"/>
</dbReference>
<proteinExistence type="inferred from homology"/>
<keyword evidence="3" id="KW-0539">Nucleus</keyword>
<comment type="caution">
    <text evidence="6">The sequence shown here is derived from an EMBL/GenBank/DDBJ whole genome shotgun (WGS) entry which is preliminary data.</text>
</comment>
<feature type="compositionally biased region" description="Basic residues" evidence="4">
    <location>
        <begin position="11"/>
        <end position="22"/>
    </location>
</feature>
<name>A0AA36HQN2_9DINO</name>
<dbReference type="PANTHER" id="PTHR12728:SF0">
    <property type="entry name" value="RIBOSOME PRODUCTION FACTOR 2 HOMOLOG"/>
    <property type="match status" value="1"/>
</dbReference>
<dbReference type="PANTHER" id="PTHR12728">
    <property type="entry name" value="BRIX DOMAIN CONTAINING PROTEIN"/>
    <property type="match status" value="1"/>
</dbReference>
<dbReference type="Pfam" id="PF04427">
    <property type="entry name" value="Brix"/>
    <property type="match status" value="1"/>
</dbReference>
<evidence type="ECO:0000313" key="6">
    <source>
        <dbReference type="EMBL" id="CAJ1372513.1"/>
    </source>
</evidence>
<dbReference type="GO" id="GO:0019843">
    <property type="term" value="F:rRNA binding"/>
    <property type="evidence" value="ECO:0007669"/>
    <property type="project" value="InterPro"/>
</dbReference>
<evidence type="ECO:0000313" key="7">
    <source>
        <dbReference type="Proteomes" id="UP001178507"/>
    </source>
</evidence>
<accession>A0AA36HQN2</accession>
<feature type="domain" description="Brix" evidence="5">
    <location>
        <begin position="36"/>
        <end position="113"/>
    </location>
</feature>
<dbReference type="GO" id="GO:0000027">
    <property type="term" value="P:ribosomal large subunit assembly"/>
    <property type="evidence" value="ECO:0007669"/>
    <property type="project" value="InterPro"/>
</dbReference>
<evidence type="ECO:0000256" key="2">
    <source>
        <dbReference type="ARBA" id="ARBA00010782"/>
    </source>
</evidence>
<keyword evidence="7" id="KW-1185">Reference proteome</keyword>
<dbReference type="InterPro" id="IPR039770">
    <property type="entry name" value="Rpf2"/>
</dbReference>
<dbReference type="PROSITE" id="PS50833">
    <property type="entry name" value="BRIX"/>
    <property type="match status" value="1"/>
</dbReference>
<comment type="similarity">
    <text evidence="2">Belongs to the RPF2 family.</text>
</comment>